<accession>A0A6V8LD68</accession>
<keyword evidence="1" id="KW-0732">Signal</keyword>
<evidence type="ECO:0000256" key="1">
    <source>
        <dbReference type="SAM" id="SignalP"/>
    </source>
</evidence>
<evidence type="ECO:0000313" key="3">
    <source>
        <dbReference type="Proteomes" id="UP000482960"/>
    </source>
</evidence>
<evidence type="ECO:0000313" key="2">
    <source>
        <dbReference type="EMBL" id="GFJ92721.1"/>
    </source>
</evidence>
<sequence length="60" mass="5898">MVVGIAGVLAVTAAGTPASASLITPSADVPASAAASRATPITRDAVEYDFWKTAIQPAAV</sequence>
<proteinExistence type="predicted"/>
<reference evidence="2 3" key="1">
    <citation type="submission" date="2020-03" db="EMBL/GenBank/DDBJ databases">
        <title>Whole genome shotgun sequence of Phytohabitans rumicis NBRC 108638.</title>
        <authorList>
            <person name="Komaki H."/>
            <person name="Tamura T."/>
        </authorList>
    </citation>
    <scope>NUCLEOTIDE SEQUENCE [LARGE SCALE GENOMIC DNA]</scope>
    <source>
        <strain evidence="2 3">NBRC 108638</strain>
    </source>
</reference>
<organism evidence="2 3">
    <name type="scientific">Phytohabitans rumicis</name>
    <dbReference type="NCBI Taxonomy" id="1076125"/>
    <lineage>
        <taxon>Bacteria</taxon>
        <taxon>Bacillati</taxon>
        <taxon>Actinomycetota</taxon>
        <taxon>Actinomycetes</taxon>
        <taxon>Micromonosporales</taxon>
        <taxon>Micromonosporaceae</taxon>
    </lineage>
</organism>
<dbReference type="EMBL" id="BLPG01000001">
    <property type="protein sequence ID" value="GFJ92721.1"/>
    <property type="molecule type" value="Genomic_DNA"/>
</dbReference>
<name>A0A6V8LD68_9ACTN</name>
<feature type="signal peptide" evidence="1">
    <location>
        <begin position="1"/>
        <end position="20"/>
    </location>
</feature>
<comment type="caution">
    <text evidence="2">The sequence shown here is derived from an EMBL/GenBank/DDBJ whole genome shotgun (WGS) entry which is preliminary data.</text>
</comment>
<dbReference type="Proteomes" id="UP000482960">
    <property type="component" value="Unassembled WGS sequence"/>
</dbReference>
<gene>
    <name evidence="2" type="ORF">Prum_063630</name>
</gene>
<protein>
    <submittedName>
        <fullName evidence="2">Uncharacterized protein</fullName>
    </submittedName>
</protein>
<feature type="chain" id="PRO_5028899478" evidence="1">
    <location>
        <begin position="21"/>
        <end position="60"/>
    </location>
</feature>
<keyword evidence="3" id="KW-1185">Reference proteome</keyword>
<dbReference type="AlphaFoldDB" id="A0A6V8LD68"/>
<reference evidence="2 3" key="2">
    <citation type="submission" date="2020-03" db="EMBL/GenBank/DDBJ databases">
        <authorList>
            <person name="Ichikawa N."/>
            <person name="Kimura A."/>
            <person name="Kitahashi Y."/>
            <person name="Uohara A."/>
        </authorList>
    </citation>
    <scope>NUCLEOTIDE SEQUENCE [LARGE SCALE GENOMIC DNA]</scope>
    <source>
        <strain evidence="2 3">NBRC 108638</strain>
    </source>
</reference>